<comment type="caution">
    <text evidence="2">The sequence shown here is derived from an EMBL/GenBank/DDBJ whole genome shotgun (WGS) entry which is preliminary data.</text>
</comment>
<evidence type="ECO:0000313" key="2">
    <source>
        <dbReference type="EMBL" id="EAR30047.1"/>
    </source>
</evidence>
<sequence>MKIPSPILRTYQNLHSWTGIIAGLFLFIGFFAGALTMFKEPIDSWSSPPELTLSHPQTTNYDHLIDLATSQFPAVIKGFTLDLNPSHSPLTWYESGNARELGLNDSIRHASLDPQGQLISVLETPNELANLIDYLHQSAGIPGELGHHLVGGYIVGFAALIYFLALVSGFIFLLPTLTKSFFALRKNKGPSRFWLDSHNLLGITSFPFHIIIALTAVVFAFHDFFYAGLSLIYGEVALFERSSAAAVAYQIDALPNISEHINAAQAYVSGYQVQTISFFGLNTTTPFATLTLLNEHEMMRGPLYDYLYMNPYTLEITGSTLTPGNEGIWSRIVASFFALHFGSYGGQWVRWVYFILGLGGAALFYTGNLLWLEKRRNKHSIEQSKSYTRMAALTVGVCLGCIAGVMAAILITKWATSSALKVNEIYVWVYYTTFLGALGYAFWQGAAKAAIHLLNLIILLCLLIPITSLGTALLLPTPWFNTHDQAWYVELIAVLFAGIAYFGQQKVKQRAHHGEQNSIWFIASPAVKQRISAQNLEANS</sequence>
<keyword evidence="1" id="KW-1133">Transmembrane helix</keyword>
<feature type="transmembrane region" description="Helical" evidence="1">
    <location>
        <begin position="486"/>
        <end position="503"/>
    </location>
</feature>
<dbReference type="RefSeq" id="WP_009836348.1">
    <property type="nucleotide sequence ID" value="NZ_AAOH01000001.1"/>
</dbReference>
<gene>
    <name evidence="2" type="ORF">PTD2_00721</name>
</gene>
<feature type="transmembrane region" description="Helical" evidence="1">
    <location>
        <begin position="20"/>
        <end position="38"/>
    </location>
</feature>
<accession>A4C3B5</accession>
<dbReference type="Proteomes" id="UP000006201">
    <property type="component" value="Unassembled WGS sequence"/>
</dbReference>
<feature type="transmembrane region" description="Helical" evidence="1">
    <location>
        <begin position="391"/>
        <end position="413"/>
    </location>
</feature>
<dbReference type="HOGENOM" id="CLU_025664_1_0_6"/>
<dbReference type="eggNOG" id="COG3182">
    <property type="taxonomic scope" value="Bacteria"/>
</dbReference>
<feature type="transmembrane region" description="Helical" evidence="1">
    <location>
        <begin position="153"/>
        <end position="178"/>
    </location>
</feature>
<evidence type="ECO:0008006" key="4">
    <source>
        <dbReference type="Google" id="ProtNLM"/>
    </source>
</evidence>
<dbReference type="AlphaFoldDB" id="A4C3B5"/>
<dbReference type="PANTHER" id="PTHR34219">
    <property type="entry name" value="IRON-REGULATED INNER MEMBRANE PROTEIN-RELATED"/>
    <property type="match status" value="1"/>
</dbReference>
<dbReference type="Pfam" id="PF03929">
    <property type="entry name" value="PepSY_TM"/>
    <property type="match status" value="1"/>
</dbReference>
<feature type="transmembrane region" description="Helical" evidence="1">
    <location>
        <begin position="351"/>
        <end position="371"/>
    </location>
</feature>
<name>A4C3B5_9GAMM</name>
<dbReference type="OrthoDB" id="9776609at2"/>
<proteinExistence type="predicted"/>
<reference evidence="2 3" key="1">
    <citation type="submission" date="2006-02" db="EMBL/GenBank/DDBJ databases">
        <authorList>
            <person name="Moran M.A."/>
            <person name="Kjelleberg S."/>
            <person name="Egan S."/>
            <person name="Saunders N."/>
            <person name="Thomas T."/>
            <person name="Ferriera S."/>
            <person name="Johnson J."/>
            <person name="Kravitz S."/>
            <person name="Halpern A."/>
            <person name="Remington K."/>
            <person name="Beeson K."/>
            <person name="Tran B."/>
            <person name="Rogers Y.-H."/>
            <person name="Friedman R."/>
            <person name="Venter J.C."/>
        </authorList>
    </citation>
    <scope>NUCLEOTIDE SEQUENCE [LARGE SCALE GENOMIC DNA]</scope>
    <source>
        <strain evidence="2 3">D2</strain>
    </source>
</reference>
<dbReference type="PANTHER" id="PTHR34219:SF9">
    <property type="entry name" value="IRON-REGULATED INNER MEMBRANE PROTEIN"/>
    <property type="match status" value="1"/>
</dbReference>
<dbReference type="STRING" id="87626.PTD2_00721"/>
<feature type="transmembrane region" description="Helical" evidence="1">
    <location>
        <begin position="425"/>
        <end position="443"/>
    </location>
</feature>
<feature type="transmembrane region" description="Helical" evidence="1">
    <location>
        <begin position="199"/>
        <end position="221"/>
    </location>
</feature>
<keyword evidence="1" id="KW-0812">Transmembrane</keyword>
<dbReference type="InterPro" id="IPR005625">
    <property type="entry name" value="PepSY-ass_TM"/>
</dbReference>
<dbReference type="EMBL" id="AAOH01000001">
    <property type="protein sequence ID" value="EAR30047.1"/>
    <property type="molecule type" value="Genomic_DNA"/>
</dbReference>
<evidence type="ECO:0000256" key="1">
    <source>
        <dbReference type="SAM" id="Phobius"/>
    </source>
</evidence>
<feature type="transmembrane region" description="Helical" evidence="1">
    <location>
        <begin position="450"/>
        <end position="474"/>
    </location>
</feature>
<organism evidence="2 3">
    <name type="scientific">Pseudoalteromonas tunicata D2</name>
    <dbReference type="NCBI Taxonomy" id="87626"/>
    <lineage>
        <taxon>Bacteria</taxon>
        <taxon>Pseudomonadati</taxon>
        <taxon>Pseudomonadota</taxon>
        <taxon>Gammaproteobacteria</taxon>
        <taxon>Alteromonadales</taxon>
        <taxon>Pseudoalteromonadaceae</taxon>
        <taxon>Pseudoalteromonas</taxon>
    </lineage>
</organism>
<evidence type="ECO:0000313" key="3">
    <source>
        <dbReference type="Proteomes" id="UP000006201"/>
    </source>
</evidence>
<keyword evidence="3" id="KW-1185">Reference proteome</keyword>
<keyword evidence="1" id="KW-0472">Membrane</keyword>
<protein>
    <recommendedName>
        <fullName evidence="4">PepSY domain-containing protein</fullName>
    </recommendedName>
</protein>